<keyword evidence="2" id="KW-0732">Signal</keyword>
<name>A7AN01_BABBO</name>
<evidence type="ECO:0000256" key="1">
    <source>
        <dbReference type="SAM" id="MobiDB-lite"/>
    </source>
</evidence>
<dbReference type="InParanoid" id="A7AN01"/>
<feature type="compositionally biased region" description="Polar residues" evidence="1">
    <location>
        <begin position="420"/>
        <end position="436"/>
    </location>
</feature>
<dbReference type="GeneID" id="5479751"/>
<comment type="caution">
    <text evidence="3">The sequence shown here is derived from an EMBL/GenBank/DDBJ whole genome shotgun (WGS) entry which is preliminary data.</text>
</comment>
<reference evidence="3 4" key="1">
    <citation type="journal article" date="2007" name="PLoS Pathog.">
        <title>Genome sequence of Babesia bovis and comparative analysis of apicomplexan hemoprotozoa.</title>
        <authorList>
            <person name="Brayton K.A."/>
            <person name="Lau A.O.T."/>
            <person name="Herndon D.R."/>
            <person name="Hannick L."/>
            <person name="Kappmeyer L.S."/>
            <person name="Berens S.J."/>
            <person name="Bidwell S.L."/>
            <person name="Brown W.C."/>
            <person name="Crabtree J."/>
            <person name="Fadrosh D."/>
            <person name="Feldblum T."/>
            <person name="Forberger H.A."/>
            <person name="Haas B.J."/>
            <person name="Howell J.M."/>
            <person name="Khouri H."/>
            <person name="Koo H."/>
            <person name="Mann D.J."/>
            <person name="Norimine J."/>
            <person name="Paulsen I.T."/>
            <person name="Radune D."/>
            <person name="Ren Q."/>
            <person name="Smith R.K. Jr."/>
            <person name="Suarez C.E."/>
            <person name="White O."/>
            <person name="Wortman J.R."/>
            <person name="Knowles D.P. Jr."/>
            <person name="McElwain T.F."/>
            <person name="Nene V.M."/>
        </authorList>
    </citation>
    <scope>NUCLEOTIDE SEQUENCE [LARGE SCALE GENOMIC DNA]</scope>
    <source>
        <strain evidence="3">T2Bo</strain>
    </source>
</reference>
<reference evidence="4" key="3">
    <citation type="journal article" date="2021" name="Int. J. Parasitol.">
        <title>Comparative analysis of gene expression between Babesia bovis blood stages and kinetes allowed by improved genome annotation.</title>
        <authorList>
            <person name="Ueti M.W."/>
            <person name="Johnson W.C."/>
            <person name="Kappmeyer L.S."/>
            <person name="Herndon D.R."/>
            <person name="Mousel M.R."/>
            <person name="Reif K.E."/>
            <person name="Taus N.S."/>
            <person name="Ifeonu O.O."/>
            <person name="Silva J.C."/>
            <person name="Suarez C.E."/>
            <person name="Brayton K.A."/>
        </authorList>
    </citation>
    <scope>NUCLEOTIDE SEQUENCE [LARGE SCALE GENOMIC DNA]</scope>
</reference>
<dbReference type="KEGG" id="bbo:BBOV_III003710"/>
<dbReference type="Proteomes" id="UP000002173">
    <property type="component" value="Unassembled WGS sequence"/>
</dbReference>
<evidence type="ECO:0000313" key="3">
    <source>
        <dbReference type="EMBL" id="EDO07935.1"/>
    </source>
</evidence>
<organism evidence="3 4">
    <name type="scientific">Babesia bovis</name>
    <dbReference type="NCBI Taxonomy" id="5865"/>
    <lineage>
        <taxon>Eukaryota</taxon>
        <taxon>Sar</taxon>
        <taxon>Alveolata</taxon>
        <taxon>Apicomplexa</taxon>
        <taxon>Aconoidasida</taxon>
        <taxon>Piroplasmida</taxon>
        <taxon>Babesiidae</taxon>
        <taxon>Babesia</taxon>
    </lineage>
</organism>
<feature type="region of interest" description="Disordered" evidence="1">
    <location>
        <begin position="417"/>
        <end position="436"/>
    </location>
</feature>
<proteinExistence type="predicted"/>
<feature type="region of interest" description="Disordered" evidence="1">
    <location>
        <begin position="196"/>
        <end position="246"/>
    </location>
</feature>
<evidence type="ECO:0000256" key="2">
    <source>
        <dbReference type="SAM" id="SignalP"/>
    </source>
</evidence>
<feature type="signal peptide" evidence="2">
    <location>
        <begin position="1"/>
        <end position="26"/>
    </location>
</feature>
<dbReference type="VEuPathDB" id="PiroplasmaDB:BBOV_III003710"/>
<feature type="chain" id="PRO_5002706098" evidence="2">
    <location>
        <begin position="27"/>
        <end position="462"/>
    </location>
</feature>
<dbReference type="EMBL" id="AAXT01000001">
    <property type="protein sequence ID" value="EDO07935.1"/>
    <property type="molecule type" value="Genomic_DNA"/>
</dbReference>
<reference evidence="4" key="2">
    <citation type="journal article" date="2020" name="Data Brief">
        <title>Transcriptome dataset of Babesia bovis life stages within vertebrate and invertebrate hosts.</title>
        <authorList>
            <person name="Ueti M.W."/>
            <person name="Johnson W.C."/>
            <person name="Kappmeyer L.S."/>
            <person name="Herndon D.R."/>
            <person name="Mousel M.R."/>
            <person name="Reif K.E."/>
            <person name="Taus N.S."/>
            <person name="Ifeonu O.O."/>
            <person name="Silva J.C."/>
            <person name="Suarez C.E."/>
            <person name="Brayton K.A."/>
        </authorList>
    </citation>
    <scope>NUCLEOTIDE SEQUENCE [LARGE SCALE GENOMIC DNA]</scope>
</reference>
<feature type="compositionally biased region" description="Basic and acidic residues" evidence="1">
    <location>
        <begin position="206"/>
        <end position="222"/>
    </location>
</feature>
<protein>
    <submittedName>
        <fullName evidence="3">Uncharacterized protein</fullName>
    </submittedName>
</protein>
<gene>
    <name evidence="3" type="ORF">BBOV_III003710</name>
</gene>
<dbReference type="AlphaFoldDB" id="A7AN01"/>
<keyword evidence="4" id="KW-1185">Reference proteome</keyword>
<accession>A7AN01</accession>
<dbReference type="RefSeq" id="XP_001611503.1">
    <property type="nucleotide sequence ID" value="XM_001611453.1"/>
</dbReference>
<sequence>MATYRNVRRLTGLIWVCLAVLCQLHANFTSCNKDLDNAAQKSELSASNNLSTPGELLTLKVLIQRGERRYNYILKQCDKIKSRKLSDDQKPDIKDQCDILSQFYDDLVTKLYKDLEKAGVLVEDDNINTYDVVYDIDNIWDHMRDSGIILDKDTVNRLIHDYDEFSDGCHDLLVRIIRLAQHYKGQFRITYPEYDISPIRGNSKGPESREPVKPITDEKESEPSQEVDGPTEAIQTPTTANPIAEATSDVPSPVEINESIPESEDEPASPIVVEPVDEISSGNVIVHEPTEQAVVSIPEEVPATDSNVPEIAAENDVHLPLETDGNQDVTVSEVLPNEQASDISGNGVRESLTYNIGGNTVVNTDESAPSHRDKQIHIVFDESESANTISGTINNTYGHPGDMNNLQRGCGRIVRGGMSSGNLGSKPSNGCENDSRNNSSGAYAISFAATVMVSITQVLVCL</sequence>
<evidence type="ECO:0000313" key="4">
    <source>
        <dbReference type="Proteomes" id="UP000002173"/>
    </source>
</evidence>